<keyword evidence="9" id="KW-1185">Reference proteome</keyword>
<evidence type="ECO:0000256" key="2">
    <source>
        <dbReference type="ARBA" id="ARBA00009560"/>
    </source>
</evidence>
<dbReference type="InterPro" id="IPR007185">
    <property type="entry name" value="DNA_pol_a/d/e_bsu"/>
</dbReference>
<dbReference type="GO" id="GO:0008622">
    <property type="term" value="C:epsilon DNA polymerase complex"/>
    <property type="evidence" value="ECO:0007669"/>
    <property type="project" value="UniProtKB-UniRule"/>
</dbReference>
<dbReference type="WBParaSite" id="SMUV_0000292301-mRNA-1">
    <property type="protein sequence ID" value="SMUV_0000292301-mRNA-1"/>
    <property type="gene ID" value="SMUV_0000292301"/>
</dbReference>
<reference evidence="10" key="1">
    <citation type="submission" date="2016-04" db="UniProtKB">
        <authorList>
            <consortium name="WormBaseParasite"/>
        </authorList>
    </citation>
    <scope>IDENTIFICATION</scope>
</reference>
<comment type="similarity">
    <text evidence="2 6">Belongs to the DNA polymerase epsilon subunit B family.</text>
</comment>
<evidence type="ECO:0000256" key="5">
    <source>
        <dbReference type="ARBA" id="ARBA00023242"/>
    </source>
</evidence>
<evidence type="ECO:0000256" key="3">
    <source>
        <dbReference type="ARBA" id="ARBA00022705"/>
    </source>
</evidence>
<keyword evidence="3 6" id="KW-0235">DNA replication</keyword>
<feature type="domain" description="DNA polymerase epsilon subunit B N-terminal" evidence="8">
    <location>
        <begin position="6"/>
        <end position="76"/>
    </location>
</feature>
<dbReference type="AlphaFoldDB" id="A0A0N5AF82"/>
<dbReference type="Pfam" id="PF12213">
    <property type="entry name" value="Dpoe2NT"/>
    <property type="match status" value="1"/>
</dbReference>
<evidence type="ECO:0000256" key="4">
    <source>
        <dbReference type="ARBA" id="ARBA00023125"/>
    </source>
</evidence>
<comment type="function">
    <text evidence="6">Participates in DNA repair and in chromosomal DNA replication.</text>
</comment>
<dbReference type="Pfam" id="PF04042">
    <property type="entry name" value="DNA_pol_E_B"/>
    <property type="match status" value="1"/>
</dbReference>
<evidence type="ECO:0000256" key="1">
    <source>
        <dbReference type="ARBA" id="ARBA00004123"/>
    </source>
</evidence>
<dbReference type="GO" id="GO:0003677">
    <property type="term" value="F:DNA binding"/>
    <property type="evidence" value="ECO:0007669"/>
    <property type="project" value="UniProtKB-UniRule"/>
</dbReference>
<dbReference type="GO" id="GO:0042276">
    <property type="term" value="P:error-prone translesion synthesis"/>
    <property type="evidence" value="ECO:0007669"/>
    <property type="project" value="TreeGrafter"/>
</dbReference>
<protein>
    <recommendedName>
        <fullName evidence="6">DNA polymerase epsilon subunit</fullName>
    </recommendedName>
    <alternativeName>
        <fullName evidence="6">DNA polymerase II subunit 2</fullName>
    </alternativeName>
</protein>
<dbReference type="PANTHER" id="PTHR12708:SF0">
    <property type="entry name" value="DNA POLYMERASE EPSILON SUBUNIT 2"/>
    <property type="match status" value="1"/>
</dbReference>
<proteinExistence type="inferred from homology"/>
<dbReference type="InterPro" id="IPR016266">
    <property type="entry name" value="POLE2"/>
</dbReference>
<evidence type="ECO:0000313" key="10">
    <source>
        <dbReference type="WBParaSite" id="SMUV_0000292301-mRNA-1"/>
    </source>
</evidence>
<dbReference type="PANTHER" id="PTHR12708">
    <property type="entry name" value="DNA POLYMERASE EPSILON SUBUNIT B"/>
    <property type="match status" value="1"/>
</dbReference>
<sequence length="513" mass="57331">MAEGNDKLRRQIKSAFLLRALSLKRDALDYAVKLLSEFEPAQQSIWIEKILAAISKQNVESPLLDQKAFEVAVTLCSNKKSETNASIFNVIDVFSAPRIKYDSNSGKIIATPAEGTPIGKQFKMSEMFRNRLSLVLQRAQRSTAFENFHLATVESLLGSVKKVYDVILLGMLSQRDAETYQIEDLTGAIPADLSEADFHSGLFTDGSIMLLEGDYCEGVLQVSGVGLAPIETAIDTRAHFGNENWFGGESSVAYRAVPRLQRANVSRPNARIIFVSDVWLDDPKVMKGIYSMLVGFADIPPVAFIFCGNFCSPGEPFDIFKKSKDGFRHLSKIISELCKEYEELRKSNFVFVPGLEDLSLSTVLPRPPLPYLLFEELKNIPNCSFASNPCRLQYADQEIVVFRQDIVEKMSRNSIHLSPNTTDVAEQLCKTIASVGHLCPLPLQVTPVYFEMDHALMLYPLPDVVVLADQFQQFIISQSGCIFANPSSFARSQLDFLVYYPFSKEMECSSVKL</sequence>
<dbReference type="Proteomes" id="UP000046393">
    <property type="component" value="Unplaced"/>
</dbReference>
<evidence type="ECO:0000259" key="8">
    <source>
        <dbReference type="Pfam" id="PF12213"/>
    </source>
</evidence>
<accession>A0A0N5AF82</accession>
<comment type="subcellular location">
    <subcellularLocation>
        <location evidence="1 6">Nucleus</location>
    </subcellularLocation>
</comment>
<evidence type="ECO:0000256" key="6">
    <source>
        <dbReference type="PIRNR" id="PIRNR000799"/>
    </source>
</evidence>
<dbReference type="InterPro" id="IPR024639">
    <property type="entry name" value="DNA_pol_e_bsu_N"/>
</dbReference>
<feature type="domain" description="DNA polymerase alpha/delta/epsilon subunit B" evidence="7">
    <location>
        <begin position="272"/>
        <end position="475"/>
    </location>
</feature>
<evidence type="ECO:0000259" key="7">
    <source>
        <dbReference type="Pfam" id="PF04042"/>
    </source>
</evidence>
<dbReference type="GO" id="GO:0006261">
    <property type="term" value="P:DNA-templated DNA replication"/>
    <property type="evidence" value="ECO:0007669"/>
    <property type="project" value="InterPro"/>
</dbReference>
<dbReference type="PIRSF" id="PIRSF000799">
    <property type="entry name" value="DNA_pol_eps_2"/>
    <property type="match status" value="1"/>
</dbReference>
<keyword evidence="5 6" id="KW-0539">Nucleus</keyword>
<organism evidence="9 10">
    <name type="scientific">Syphacia muris</name>
    <dbReference type="NCBI Taxonomy" id="451379"/>
    <lineage>
        <taxon>Eukaryota</taxon>
        <taxon>Metazoa</taxon>
        <taxon>Ecdysozoa</taxon>
        <taxon>Nematoda</taxon>
        <taxon>Chromadorea</taxon>
        <taxon>Rhabditida</taxon>
        <taxon>Spirurina</taxon>
        <taxon>Oxyuridomorpha</taxon>
        <taxon>Oxyuroidea</taxon>
        <taxon>Oxyuridae</taxon>
        <taxon>Syphacia</taxon>
    </lineage>
</organism>
<name>A0A0N5AF82_9BILA</name>
<dbReference type="Gene3D" id="3.60.21.50">
    <property type="match status" value="1"/>
</dbReference>
<keyword evidence="4 6" id="KW-0238">DNA-binding</keyword>
<dbReference type="Gene3D" id="1.10.8.60">
    <property type="match status" value="1"/>
</dbReference>
<dbReference type="STRING" id="451379.A0A0N5AF82"/>
<evidence type="ECO:0000313" key="9">
    <source>
        <dbReference type="Proteomes" id="UP000046393"/>
    </source>
</evidence>